<dbReference type="NCBIfam" id="TIGR00753">
    <property type="entry name" value="undec_PP_bacA"/>
    <property type="match status" value="1"/>
</dbReference>
<protein>
    <recommendedName>
        <fullName evidence="4 14">Undecaprenyl-diphosphatase</fullName>
        <ecNumber evidence="3 14">3.6.1.27</ecNumber>
    </recommendedName>
    <alternativeName>
        <fullName evidence="12 14">Bacitracin resistance protein</fullName>
    </alternativeName>
    <alternativeName>
        <fullName evidence="11 14">Undecaprenyl pyrophosphate phosphatase</fullName>
    </alternativeName>
</protein>
<evidence type="ECO:0000256" key="14">
    <source>
        <dbReference type="HAMAP-Rule" id="MF_01006"/>
    </source>
</evidence>
<comment type="function">
    <text evidence="14">Catalyzes the dephosphorylation of undecaprenyl diphosphate (UPP). Confers resistance to bacitracin.</text>
</comment>
<feature type="transmembrane region" description="Helical" evidence="14">
    <location>
        <begin position="41"/>
        <end position="61"/>
    </location>
</feature>
<dbReference type="InterPro" id="IPR003824">
    <property type="entry name" value="UppP"/>
</dbReference>
<sequence>METTQILILSLIQGFTEFLPISSSAHLILVPHLFGYVDQGLGFDIALHLGSLGAVIIYFRHDLWLMIRDLLRSLGGGETTQNARLAWMIIVATVPIVIVGGLFKTLVGTDLRSTLVIAIATIVFGLLLWWYDIRGKRTRDEHAIHWRDAVTIGLFQCLAIIPGTSRSGITMTAGLMLGLTRAAAARFSFLLSIPTILMSGAVLALDVVQGSEPILGRELLLGSALSFASAYLCIFLFLRLIEQMGMFPFVLYRLVLGAVLLGLG</sequence>
<dbReference type="AlphaFoldDB" id="A0A831RNK5"/>
<evidence type="ECO:0000256" key="9">
    <source>
        <dbReference type="ARBA" id="ARBA00023136"/>
    </source>
</evidence>
<feature type="transmembrane region" description="Helical" evidence="14">
    <location>
        <begin position="244"/>
        <end position="263"/>
    </location>
</feature>
<dbReference type="Proteomes" id="UP000886251">
    <property type="component" value="Unassembled WGS sequence"/>
</dbReference>
<feature type="transmembrane region" description="Helical" evidence="14">
    <location>
        <begin position="219"/>
        <end position="238"/>
    </location>
</feature>
<evidence type="ECO:0000256" key="6">
    <source>
        <dbReference type="ARBA" id="ARBA00022692"/>
    </source>
</evidence>
<comment type="catalytic activity">
    <reaction evidence="13 14">
        <text>di-trans,octa-cis-undecaprenyl diphosphate + H2O = di-trans,octa-cis-undecaprenyl phosphate + phosphate + H(+)</text>
        <dbReference type="Rhea" id="RHEA:28094"/>
        <dbReference type="ChEBI" id="CHEBI:15377"/>
        <dbReference type="ChEBI" id="CHEBI:15378"/>
        <dbReference type="ChEBI" id="CHEBI:43474"/>
        <dbReference type="ChEBI" id="CHEBI:58405"/>
        <dbReference type="ChEBI" id="CHEBI:60392"/>
        <dbReference type="EC" id="3.6.1.27"/>
    </reaction>
</comment>
<feature type="transmembrane region" description="Helical" evidence="14">
    <location>
        <begin position="115"/>
        <end position="133"/>
    </location>
</feature>
<dbReference type="GO" id="GO:0009252">
    <property type="term" value="P:peptidoglycan biosynthetic process"/>
    <property type="evidence" value="ECO:0007669"/>
    <property type="project" value="UniProtKB-KW"/>
</dbReference>
<keyword evidence="14" id="KW-0133">Cell shape</keyword>
<evidence type="ECO:0000313" key="15">
    <source>
        <dbReference type="EMBL" id="HEB96225.1"/>
    </source>
</evidence>
<evidence type="ECO:0000256" key="12">
    <source>
        <dbReference type="ARBA" id="ARBA00032932"/>
    </source>
</evidence>
<comment type="similarity">
    <text evidence="2 14">Belongs to the UppP family.</text>
</comment>
<evidence type="ECO:0000256" key="2">
    <source>
        <dbReference type="ARBA" id="ARBA00010621"/>
    </source>
</evidence>
<keyword evidence="7 14" id="KW-0378">Hydrolase</keyword>
<gene>
    <name evidence="14" type="primary">uppP</name>
    <name evidence="15" type="ORF">ENI96_07325</name>
</gene>
<evidence type="ECO:0000256" key="7">
    <source>
        <dbReference type="ARBA" id="ARBA00022801"/>
    </source>
</evidence>
<dbReference type="PANTHER" id="PTHR30622:SF4">
    <property type="entry name" value="UNDECAPRENYL-DIPHOSPHATASE"/>
    <property type="match status" value="1"/>
</dbReference>
<comment type="caution">
    <text evidence="15">The sequence shown here is derived from an EMBL/GenBank/DDBJ whole genome shotgun (WGS) entry which is preliminary data.</text>
</comment>
<dbReference type="GO" id="GO:0005886">
    <property type="term" value="C:plasma membrane"/>
    <property type="evidence" value="ECO:0007669"/>
    <property type="project" value="UniProtKB-SubCell"/>
</dbReference>
<evidence type="ECO:0000256" key="8">
    <source>
        <dbReference type="ARBA" id="ARBA00022989"/>
    </source>
</evidence>
<dbReference type="EMBL" id="DRKP01000082">
    <property type="protein sequence ID" value="HEB96225.1"/>
    <property type="molecule type" value="Genomic_DNA"/>
</dbReference>
<dbReference type="HAMAP" id="MF_01006">
    <property type="entry name" value="Undec_diphosphatase"/>
    <property type="match status" value="1"/>
</dbReference>
<feature type="transmembrane region" description="Helical" evidence="14">
    <location>
        <begin position="82"/>
        <end position="103"/>
    </location>
</feature>
<evidence type="ECO:0000256" key="10">
    <source>
        <dbReference type="ARBA" id="ARBA00023251"/>
    </source>
</evidence>
<evidence type="ECO:0000256" key="13">
    <source>
        <dbReference type="ARBA" id="ARBA00047594"/>
    </source>
</evidence>
<feature type="transmembrane region" description="Helical" evidence="14">
    <location>
        <begin position="183"/>
        <end position="207"/>
    </location>
</feature>
<evidence type="ECO:0000256" key="1">
    <source>
        <dbReference type="ARBA" id="ARBA00004651"/>
    </source>
</evidence>
<dbReference type="NCBIfam" id="NF001393">
    <property type="entry name" value="PRK00281.2-4"/>
    <property type="match status" value="1"/>
</dbReference>
<evidence type="ECO:0000256" key="4">
    <source>
        <dbReference type="ARBA" id="ARBA00021581"/>
    </source>
</evidence>
<evidence type="ECO:0000256" key="3">
    <source>
        <dbReference type="ARBA" id="ARBA00012374"/>
    </source>
</evidence>
<reference evidence="15" key="1">
    <citation type="journal article" date="2020" name="mSystems">
        <title>Genome- and Community-Level Interaction Insights into Carbon Utilization and Element Cycling Functions of Hydrothermarchaeota in Hydrothermal Sediment.</title>
        <authorList>
            <person name="Zhou Z."/>
            <person name="Liu Y."/>
            <person name="Xu W."/>
            <person name="Pan J."/>
            <person name="Luo Z.H."/>
            <person name="Li M."/>
        </authorList>
    </citation>
    <scope>NUCLEOTIDE SEQUENCE [LARGE SCALE GENOMIC DNA]</scope>
    <source>
        <strain evidence="15">HyVt-443</strain>
    </source>
</reference>
<evidence type="ECO:0000256" key="5">
    <source>
        <dbReference type="ARBA" id="ARBA00022475"/>
    </source>
</evidence>
<evidence type="ECO:0000256" key="11">
    <source>
        <dbReference type="ARBA" id="ARBA00032707"/>
    </source>
</evidence>
<keyword evidence="14" id="KW-0573">Peptidoglycan synthesis</keyword>
<organism evidence="15">
    <name type="scientific">Sedimenticola thiotaurini</name>
    <dbReference type="NCBI Taxonomy" id="1543721"/>
    <lineage>
        <taxon>Bacteria</taxon>
        <taxon>Pseudomonadati</taxon>
        <taxon>Pseudomonadota</taxon>
        <taxon>Gammaproteobacteria</taxon>
        <taxon>Chromatiales</taxon>
        <taxon>Sedimenticolaceae</taxon>
        <taxon>Sedimenticola</taxon>
    </lineage>
</organism>
<dbReference type="PANTHER" id="PTHR30622">
    <property type="entry name" value="UNDECAPRENYL-DIPHOSPHATASE"/>
    <property type="match status" value="1"/>
</dbReference>
<dbReference type="GO" id="GO:0071555">
    <property type="term" value="P:cell wall organization"/>
    <property type="evidence" value="ECO:0007669"/>
    <property type="project" value="UniProtKB-KW"/>
</dbReference>
<dbReference type="Pfam" id="PF02673">
    <property type="entry name" value="BacA"/>
    <property type="match status" value="1"/>
</dbReference>
<dbReference type="EC" id="3.6.1.27" evidence="3 14"/>
<keyword evidence="14" id="KW-0961">Cell wall biogenesis/degradation</keyword>
<dbReference type="GO" id="GO:0046677">
    <property type="term" value="P:response to antibiotic"/>
    <property type="evidence" value="ECO:0007669"/>
    <property type="project" value="UniProtKB-UniRule"/>
</dbReference>
<keyword evidence="6 14" id="KW-0812">Transmembrane</keyword>
<feature type="transmembrane region" description="Helical" evidence="14">
    <location>
        <begin position="7"/>
        <end position="29"/>
    </location>
</feature>
<dbReference type="GO" id="GO:0050380">
    <property type="term" value="F:undecaprenyl-diphosphatase activity"/>
    <property type="evidence" value="ECO:0007669"/>
    <property type="project" value="UniProtKB-UniRule"/>
</dbReference>
<proteinExistence type="inferred from homology"/>
<comment type="subcellular location">
    <subcellularLocation>
        <location evidence="1 14">Cell membrane</location>
        <topology evidence="1 14">Multi-pass membrane protein</topology>
    </subcellularLocation>
</comment>
<comment type="miscellaneous">
    <text evidence="14">Bacitracin is thought to be involved in the inhibition of peptidoglycan synthesis by sequestering undecaprenyl diphosphate, thereby reducing the pool of lipid carrier available.</text>
</comment>
<keyword evidence="8 14" id="KW-1133">Transmembrane helix</keyword>
<keyword evidence="10 14" id="KW-0046">Antibiotic resistance</keyword>
<dbReference type="GO" id="GO:0008360">
    <property type="term" value="P:regulation of cell shape"/>
    <property type="evidence" value="ECO:0007669"/>
    <property type="project" value="UniProtKB-KW"/>
</dbReference>
<keyword evidence="5 14" id="KW-1003">Cell membrane</keyword>
<accession>A0A831RNK5</accession>
<name>A0A831RNK5_9GAMM</name>
<keyword evidence="9 14" id="KW-0472">Membrane</keyword>